<evidence type="ECO:0000313" key="2">
    <source>
        <dbReference type="EMBL" id="GEN72214.1"/>
    </source>
</evidence>
<name>A0A511YAM7_9FLAO</name>
<dbReference type="PANTHER" id="PTHR33840:SF1">
    <property type="entry name" value="TLE1 PHOSPHOLIPASE DOMAIN-CONTAINING PROTEIN"/>
    <property type="match status" value="1"/>
</dbReference>
<protein>
    <recommendedName>
        <fullName evidence="1">T6SS Phospholipase effector Tle1-like catalytic domain-containing protein</fullName>
    </recommendedName>
</protein>
<comment type="caution">
    <text evidence="2">The sequence shown here is derived from an EMBL/GenBank/DDBJ whole genome shotgun (WGS) entry which is preliminary data.</text>
</comment>
<dbReference type="EMBL" id="BJYI01000007">
    <property type="protein sequence ID" value="GEN72214.1"/>
    <property type="molecule type" value="Genomic_DNA"/>
</dbReference>
<proteinExistence type="predicted"/>
<sequence length="472" mass="53589">MHNNKFGDYTPEISKEEVLDITLGMFFDGTLNNKTNTIERRNKTADYKKNGGSPTDNNSYNNDWSNVARLWDNYDKNFGIYIEGIGTEDKEEDSMLGYAFGTGATGIRGKVRKGCEEIVKKVKNIKNAKKADKIAVLTFDVFGFSRGAAAARNFVHEIGKSKYKATTTTVSHQGVTVTARYDSDGTGGIQSGELPKWGHLGLKLQEAGITVDVLKVRFLGIYDTVSSYSKNFSATPNFHNDVEELSLNDIGRAQSVIHFVAENEHRENFDLTNVHVGIEKIFPGVHCDVGGAYENGPEIWEELETSWTTSTKLKAFRSELIAESWYKEEELTITPGFYLSLRGERKLIKKTYSYIPLHFMAEYGVQKTVPLTLKKITDEKYSISSDALLVRIKNRLRPYAMGDGKQYIFKRYKDLERAYGGIPIPEHKYADYQKEMKEQDDLRTLRNTYLHRSARREGIGMDPTPDRIRVLH</sequence>
<dbReference type="RefSeq" id="WP_111956809.1">
    <property type="nucleotide sequence ID" value="NZ_BJYI01000007.1"/>
</dbReference>
<dbReference type="Pfam" id="PF09994">
    <property type="entry name" value="T6SS_Tle1-like_cat"/>
    <property type="match status" value="1"/>
</dbReference>
<evidence type="ECO:0000259" key="1">
    <source>
        <dbReference type="Pfam" id="PF09994"/>
    </source>
</evidence>
<organism evidence="2 3">
    <name type="scientific">Chryseobacterium lathyri</name>
    <dbReference type="NCBI Taxonomy" id="395933"/>
    <lineage>
        <taxon>Bacteria</taxon>
        <taxon>Pseudomonadati</taxon>
        <taxon>Bacteroidota</taxon>
        <taxon>Flavobacteriia</taxon>
        <taxon>Flavobacteriales</taxon>
        <taxon>Weeksellaceae</taxon>
        <taxon>Chryseobacterium group</taxon>
        <taxon>Chryseobacterium</taxon>
    </lineage>
</organism>
<feature type="domain" description="T6SS Phospholipase effector Tle1-like catalytic" evidence="1">
    <location>
        <begin position="55"/>
        <end position="296"/>
    </location>
</feature>
<evidence type="ECO:0000313" key="3">
    <source>
        <dbReference type="Proteomes" id="UP000321150"/>
    </source>
</evidence>
<dbReference type="AlphaFoldDB" id="A0A511YAM7"/>
<reference evidence="2 3" key="1">
    <citation type="submission" date="2019-07" db="EMBL/GenBank/DDBJ databases">
        <title>Whole genome shotgun sequence of Chryseobacterium lathyri NBRC 105250.</title>
        <authorList>
            <person name="Hosoyama A."/>
            <person name="Uohara A."/>
            <person name="Ohji S."/>
            <person name="Ichikawa N."/>
        </authorList>
    </citation>
    <scope>NUCLEOTIDE SEQUENCE [LARGE SCALE GENOMIC DNA]</scope>
    <source>
        <strain evidence="2 3">NBRC 105250</strain>
    </source>
</reference>
<dbReference type="Proteomes" id="UP000321150">
    <property type="component" value="Unassembled WGS sequence"/>
</dbReference>
<gene>
    <name evidence="2" type="ORF">CLA01_22860</name>
</gene>
<accession>A0A511YAM7</accession>
<dbReference type="OrthoDB" id="4378831at2"/>
<dbReference type="InterPro" id="IPR018712">
    <property type="entry name" value="Tle1-like_cat"/>
</dbReference>
<dbReference type="PANTHER" id="PTHR33840">
    <property type="match status" value="1"/>
</dbReference>